<sequence length="222" mass="24430">MIAALHLPATLAGQPLAACGMPPELAALLSLHNMTCADVIGTCWSQSGTVHVTLQNEFEDALGYHFDWGWVIPAMPRWYVDDDGKAGPPVWRFVPTAVWQELAQAGRLAAPVHDIIGQASKPVRYGISQVMRAPLRLHGTDPSFSADMHYEELERALPHDLCTLWPYCAEDADPAVLVQWLERAFLPRAMLALLRLLKSAALARIHEIEKQQLGNASKGGRP</sequence>
<reference evidence="2" key="1">
    <citation type="submission" date="2018-09" db="EMBL/GenBank/DDBJ databases">
        <authorList>
            <person name="Zhu H."/>
        </authorList>
    </citation>
    <scope>NUCLEOTIDE SEQUENCE [LARGE SCALE GENOMIC DNA]</scope>
    <source>
        <strain evidence="2">K1R23-30</strain>
    </source>
</reference>
<dbReference type="Proteomes" id="UP000265955">
    <property type="component" value="Unassembled WGS sequence"/>
</dbReference>
<name>A0A3A3FXM1_9BURK</name>
<dbReference type="AlphaFoldDB" id="A0A3A3FXM1"/>
<organism evidence="1 2">
    <name type="scientific">Noviherbaspirillum saxi</name>
    <dbReference type="NCBI Taxonomy" id="2320863"/>
    <lineage>
        <taxon>Bacteria</taxon>
        <taxon>Pseudomonadati</taxon>
        <taxon>Pseudomonadota</taxon>
        <taxon>Betaproteobacteria</taxon>
        <taxon>Burkholderiales</taxon>
        <taxon>Oxalobacteraceae</taxon>
        <taxon>Noviherbaspirillum</taxon>
    </lineage>
</organism>
<gene>
    <name evidence="1" type="ORF">D3871_13520</name>
</gene>
<evidence type="ECO:0000313" key="1">
    <source>
        <dbReference type="EMBL" id="RJF99428.1"/>
    </source>
</evidence>
<accession>A0A3A3FXM1</accession>
<proteinExistence type="predicted"/>
<protein>
    <submittedName>
        <fullName evidence="1">Uncharacterized protein</fullName>
    </submittedName>
</protein>
<keyword evidence="2" id="KW-1185">Reference proteome</keyword>
<evidence type="ECO:0000313" key="2">
    <source>
        <dbReference type="Proteomes" id="UP000265955"/>
    </source>
</evidence>
<dbReference type="RefSeq" id="WP_119769366.1">
    <property type="nucleotide sequence ID" value="NZ_QYUO01000001.1"/>
</dbReference>
<dbReference type="EMBL" id="QYUO01000001">
    <property type="protein sequence ID" value="RJF99428.1"/>
    <property type="molecule type" value="Genomic_DNA"/>
</dbReference>
<comment type="caution">
    <text evidence="1">The sequence shown here is derived from an EMBL/GenBank/DDBJ whole genome shotgun (WGS) entry which is preliminary data.</text>
</comment>